<organism evidence="3 4">
    <name type="scientific">Plectus sambesii</name>
    <dbReference type="NCBI Taxonomy" id="2011161"/>
    <lineage>
        <taxon>Eukaryota</taxon>
        <taxon>Metazoa</taxon>
        <taxon>Ecdysozoa</taxon>
        <taxon>Nematoda</taxon>
        <taxon>Chromadorea</taxon>
        <taxon>Plectida</taxon>
        <taxon>Plectina</taxon>
        <taxon>Plectoidea</taxon>
        <taxon>Plectidae</taxon>
        <taxon>Plectus</taxon>
    </lineage>
</organism>
<reference evidence="4" key="1">
    <citation type="submission" date="2022-11" db="UniProtKB">
        <authorList>
            <consortium name="WormBaseParasite"/>
        </authorList>
    </citation>
    <scope>IDENTIFICATION</scope>
</reference>
<evidence type="ECO:0000256" key="2">
    <source>
        <dbReference type="SAM" id="Phobius"/>
    </source>
</evidence>
<evidence type="ECO:0000256" key="1">
    <source>
        <dbReference type="SAM" id="MobiDB-lite"/>
    </source>
</evidence>
<keyword evidence="2" id="KW-1133">Transmembrane helix</keyword>
<keyword evidence="3" id="KW-1185">Reference proteome</keyword>
<dbReference type="WBParaSite" id="PSAMB.scaffold2035size25887.g16033.t1">
    <property type="protein sequence ID" value="PSAMB.scaffold2035size25887.g16033.t1"/>
    <property type="gene ID" value="PSAMB.scaffold2035size25887.g16033"/>
</dbReference>
<feature type="transmembrane region" description="Helical" evidence="2">
    <location>
        <begin position="190"/>
        <end position="213"/>
    </location>
</feature>
<evidence type="ECO:0000313" key="3">
    <source>
        <dbReference type="Proteomes" id="UP000887566"/>
    </source>
</evidence>
<feature type="transmembrane region" description="Helical" evidence="2">
    <location>
        <begin position="249"/>
        <end position="270"/>
    </location>
</feature>
<name>A0A914VJB8_9BILA</name>
<keyword evidence="2" id="KW-0472">Membrane</keyword>
<evidence type="ECO:0000313" key="4">
    <source>
        <dbReference type="WBParaSite" id="PSAMB.scaffold2035size25887.g16033.t1"/>
    </source>
</evidence>
<dbReference type="AlphaFoldDB" id="A0A914VJB8"/>
<proteinExistence type="predicted"/>
<sequence>MGKNCKKKVDGPDRGPTVFSAGPRYLVLDRTGTGTDLTELWTGPGPDRPPLALDRARTGTDPTEPWTGPGPGPTSKILDRRIYTKYVRSVAEDGPDINYNPKWTIILNLPTVSEIKINSILTVAIAFDRFSAFAWPVAYKLRRRGYYTLASAAVAITWGVTDASFCYFTAPFVPKTGCGAAGCFMNETFRYYWGVSDMFINAIVMVITALVLANQITVSVLLCSGICIFLPSTLGGLGELFGLSAFASLGPFVAVGLQACGVGNAFIFIFQHTVIRNSIYEIGKRLRTNVTTL</sequence>
<dbReference type="Proteomes" id="UP000887566">
    <property type="component" value="Unplaced"/>
</dbReference>
<feature type="transmembrane region" description="Helical" evidence="2">
    <location>
        <begin position="146"/>
        <end position="170"/>
    </location>
</feature>
<keyword evidence="2" id="KW-0812">Transmembrane</keyword>
<accession>A0A914VJB8</accession>
<dbReference type="Pfam" id="PF10316">
    <property type="entry name" value="7TM_GPCR_Srbc"/>
    <property type="match status" value="1"/>
</dbReference>
<feature type="transmembrane region" description="Helical" evidence="2">
    <location>
        <begin position="220"/>
        <end position="243"/>
    </location>
</feature>
<dbReference type="InterPro" id="IPR052322">
    <property type="entry name" value="Mito_rRNA_Mtase_NSUN4"/>
</dbReference>
<feature type="region of interest" description="Disordered" evidence="1">
    <location>
        <begin position="36"/>
        <end position="73"/>
    </location>
</feature>
<protein>
    <submittedName>
        <fullName evidence="4">G-protein coupled receptors family 1 profile domain-containing protein</fullName>
    </submittedName>
</protein>
<dbReference type="PANTHER" id="PTHR46955:SF3">
    <property type="entry name" value="G_PROTEIN_RECEP_F1_2 DOMAIN-CONTAINING PROTEIN"/>
    <property type="match status" value="1"/>
</dbReference>
<dbReference type="InterPro" id="IPR019420">
    <property type="entry name" value="7TM_GPCR_serpentine_rcpt_Srbc"/>
</dbReference>
<dbReference type="PANTHER" id="PTHR46955">
    <property type="entry name" value="PROTEIN CBG01349-RELATED"/>
    <property type="match status" value="1"/>
</dbReference>